<comment type="caution">
    <text evidence="1">The sequence shown here is derived from an EMBL/GenBank/DDBJ whole genome shotgun (WGS) entry which is preliminary data.</text>
</comment>
<evidence type="ECO:0000313" key="1">
    <source>
        <dbReference type="EMBL" id="KAA6350972.1"/>
    </source>
</evidence>
<accession>A0A5J4SZ52</accession>
<name>A0A5J4SZ52_9ZZZZ</name>
<gene>
    <name evidence="1" type="ORF">EZS27_001669</name>
</gene>
<sequence>MSNCYFGYSSTSKLLLSVPILILTYPWIIPIPPKGIVNNQGTKGRVLFRFFSEILRIGKSLILFNVSV</sequence>
<dbReference type="EMBL" id="SNRY01000020">
    <property type="protein sequence ID" value="KAA6350972.1"/>
    <property type="molecule type" value="Genomic_DNA"/>
</dbReference>
<organism evidence="1">
    <name type="scientific">termite gut metagenome</name>
    <dbReference type="NCBI Taxonomy" id="433724"/>
    <lineage>
        <taxon>unclassified sequences</taxon>
        <taxon>metagenomes</taxon>
        <taxon>organismal metagenomes</taxon>
    </lineage>
</organism>
<protein>
    <submittedName>
        <fullName evidence="1">Uncharacterized protein</fullName>
    </submittedName>
</protein>
<dbReference type="AlphaFoldDB" id="A0A5J4SZ52"/>
<reference evidence="1" key="1">
    <citation type="submission" date="2019-03" db="EMBL/GenBank/DDBJ databases">
        <title>Single cell metagenomics reveals metabolic interactions within the superorganism composed of flagellate Streblomastix strix and complex community of Bacteroidetes bacteria on its surface.</title>
        <authorList>
            <person name="Treitli S.C."/>
            <person name="Kolisko M."/>
            <person name="Husnik F."/>
            <person name="Keeling P."/>
            <person name="Hampl V."/>
        </authorList>
    </citation>
    <scope>NUCLEOTIDE SEQUENCE</scope>
    <source>
        <strain evidence="1">STM</strain>
    </source>
</reference>
<proteinExistence type="predicted"/>